<evidence type="ECO:0000256" key="2">
    <source>
        <dbReference type="SAM" id="MobiDB-lite"/>
    </source>
</evidence>
<dbReference type="AlphaFoldDB" id="A0A286ULR5"/>
<accession>A0A286ULR5</accession>
<dbReference type="InterPro" id="IPR036910">
    <property type="entry name" value="HMG_box_dom_sf"/>
</dbReference>
<feature type="compositionally biased region" description="Basic and acidic residues" evidence="2">
    <location>
        <begin position="135"/>
        <end position="147"/>
    </location>
</feature>
<feature type="compositionally biased region" description="Basic and acidic residues" evidence="2">
    <location>
        <begin position="273"/>
        <end position="287"/>
    </location>
</feature>
<evidence type="ECO:0000256" key="1">
    <source>
        <dbReference type="PROSITE-ProRule" id="PRU00267"/>
    </source>
</evidence>
<comment type="caution">
    <text evidence="4">The sequence shown here is derived from an EMBL/GenBank/DDBJ whole genome shotgun (WGS) entry which is preliminary data.</text>
</comment>
<dbReference type="EMBL" id="NBII01000003">
    <property type="protein sequence ID" value="PAV20551.1"/>
    <property type="molecule type" value="Genomic_DNA"/>
</dbReference>
<dbReference type="GO" id="GO:0005634">
    <property type="term" value="C:nucleus"/>
    <property type="evidence" value="ECO:0007669"/>
    <property type="project" value="UniProtKB-UniRule"/>
</dbReference>
<dbReference type="Pfam" id="PF00505">
    <property type="entry name" value="HMG_box"/>
    <property type="match status" value="1"/>
</dbReference>
<dbReference type="Gene3D" id="1.10.30.10">
    <property type="entry name" value="High mobility group box domain"/>
    <property type="match status" value="1"/>
</dbReference>
<keyword evidence="5" id="KW-1185">Reference proteome</keyword>
<feature type="compositionally biased region" description="Basic and acidic residues" evidence="2">
    <location>
        <begin position="237"/>
        <end position="249"/>
    </location>
</feature>
<evidence type="ECO:0000313" key="5">
    <source>
        <dbReference type="Proteomes" id="UP000217199"/>
    </source>
</evidence>
<dbReference type="InParanoid" id="A0A286ULR5"/>
<proteinExistence type="predicted"/>
<gene>
    <name evidence="4" type="ORF">PNOK_0317800</name>
</gene>
<name>A0A286ULR5_9AGAM</name>
<feature type="region of interest" description="Disordered" evidence="2">
    <location>
        <begin position="193"/>
        <end position="287"/>
    </location>
</feature>
<evidence type="ECO:0000259" key="3">
    <source>
        <dbReference type="PROSITE" id="PS50118"/>
    </source>
</evidence>
<keyword evidence="1" id="KW-0539">Nucleus</keyword>
<reference evidence="4 5" key="1">
    <citation type="journal article" date="2017" name="Mol. Ecol.">
        <title>Comparative and population genomic landscape of Phellinus noxius: A hypervariable fungus causing root rot in trees.</title>
        <authorList>
            <person name="Chung C.L."/>
            <person name="Lee T.J."/>
            <person name="Akiba M."/>
            <person name="Lee H.H."/>
            <person name="Kuo T.H."/>
            <person name="Liu D."/>
            <person name="Ke H.M."/>
            <person name="Yokoi T."/>
            <person name="Roa M.B."/>
            <person name="Lu M.J."/>
            <person name="Chang Y.Y."/>
            <person name="Ann P.J."/>
            <person name="Tsai J.N."/>
            <person name="Chen C.Y."/>
            <person name="Tzean S.S."/>
            <person name="Ota Y."/>
            <person name="Hattori T."/>
            <person name="Sahashi N."/>
            <person name="Liou R.F."/>
            <person name="Kikuchi T."/>
            <person name="Tsai I.J."/>
        </authorList>
    </citation>
    <scope>NUCLEOTIDE SEQUENCE [LARGE SCALE GENOMIC DNA]</scope>
    <source>
        <strain evidence="4 5">FFPRI411160</strain>
    </source>
</reference>
<dbReference type="OrthoDB" id="1919336at2759"/>
<dbReference type="PROSITE" id="PS50118">
    <property type="entry name" value="HMG_BOX_2"/>
    <property type="match status" value="1"/>
</dbReference>
<feature type="region of interest" description="Disordered" evidence="2">
    <location>
        <begin position="79"/>
        <end position="157"/>
    </location>
</feature>
<evidence type="ECO:0000313" key="4">
    <source>
        <dbReference type="EMBL" id="PAV20551.1"/>
    </source>
</evidence>
<organism evidence="4 5">
    <name type="scientific">Pyrrhoderma noxium</name>
    <dbReference type="NCBI Taxonomy" id="2282107"/>
    <lineage>
        <taxon>Eukaryota</taxon>
        <taxon>Fungi</taxon>
        <taxon>Dikarya</taxon>
        <taxon>Basidiomycota</taxon>
        <taxon>Agaricomycotina</taxon>
        <taxon>Agaricomycetes</taxon>
        <taxon>Hymenochaetales</taxon>
        <taxon>Hymenochaetaceae</taxon>
        <taxon>Pyrrhoderma</taxon>
    </lineage>
</organism>
<sequence length="287" mass="32047">MNSRNWITLVPPSSELYTTNTTGPLYSPAPSSRKLQMQQDPNQNMQHEILQSLFGVLDHLRRSQVAVEHHIAYFQGQTPPGLPPLGYVQPPPHSGYNGLPLPTTDPNTLARKRGPRGADEEDDGTGKRKRRRGPAGKEKKNEVRKEMQAQFPNTPYHEVLSKISERWAKMTDEEKKYYNDQTDIAKKKFTADKAAYDAKRQGQNGTAPLVETPGNTETNPAASEEDEESDEEDDGSEGSKSEGGEKHEEDSEDEDEEDHAAKKSKQESNTSKPKTEKKKDSSKTKSG</sequence>
<feature type="DNA-binding region" description="HMG box" evidence="1">
    <location>
        <begin position="129"/>
        <end position="197"/>
    </location>
</feature>
<protein>
    <submittedName>
        <fullName evidence="4">Non-histone chromosomal 6</fullName>
    </submittedName>
</protein>
<feature type="compositionally biased region" description="Acidic residues" evidence="2">
    <location>
        <begin position="223"/>
        <end position="236"/>
    </location>
</feature>
<dbReference type="SUPFAM" id="SSF47095">
    <property type="entry name" value="HMG-box"/>
    <property type="match status" value="1"/>
</dbReference>
<dbReference type="GO" id="GO:0003677">
    <property type="term" value="F:DNA binding"/>
    <property type="evidence" value="ECO:0007669"/>
    <property type="project" value="UniProtKB-UniRule"/>
</dbReference>
<dbReference type="CDD" id="cd00084">
    <property type="entry name" value="HMG-box_SF"/>
    <property type="match status" value="1"/>
</dbReference>
<dbReference type="STRING" id="2282107.A0A286ULR5"/>
<dbReference type="InterPro" id="IPR009071">
    <property type="entry name" value="HMG_box_dom"/>
</dbReference>
<dbReference type="Proteomes" id="UP000217199">
    <property type="component" value="Unassembled WGS sequence"/>
</dbReference>
<keyword evidence="1" id="KW-0238">DNA-binding</keyword>
<feature type="domain" description="HMG box" evidence="3">
    <location>
        <begin position="129"/>
        <end position="197"/>
    </location>
</feature>